<dbReference type="HOGENOM" id="CLU_042576_1_0_1"/>
<dbReference type="AlphaFoldDB" id="G0P398"/>
<evidence type="ECO:0000313" key="1">
    <source>
        <dbReference type="EMBL" id="EGT43904.1"/>
    </source>
</evidence>
<dbReference type="InterPro" id="IPR021942">
    <property type="entry name" value="DUF3557"/>
</dbReference>
<protein>
    <submittedName>
        <fullName evidence="1">Uncharacterized protein</fullName>
    </submittedName>
</protein>
<dbReference type="Pfam" id="PF12078">
    <property type="entry name" value="DUF3557"/>
    <property type="match status" value="1"/>
</dbReference>
<accession>G0P398</accession>
<sequence length="276" mass="32081">MNSKPLSYDSLKCVLLHMEGNKRIEVSRRCPSIRMTEKIVPLRLNELGFLKNGFKLNKTEYEIGIHQHYHVGEAPNSIRQHNKSGGYSTDLDSFGLKDGRFRNVLTPGDILIKEDPWEENDEPLEERIRIIEEIIFENGDRNLLFRGDYALRNELIFVKHLHENAPVPFENVFCLKRSILMGSEKVEFYKYNMNYHEAIKKLAMLLFGGRLEPIEARKVIIEQSKVIRLPPSLKIRNTSQINIMFEPRAVCEALSEVFQEPNLLLNQTLNLYPLVS</sequence>
<dbReference type="EMBL" id="GL380039">
    <property type="protein sequence ID" value="EGT43904.1"/>
    <property type="molecule type" value="Genomic_DNA"/>
</dbReference>
<dbReference type="FunCoup" id="G0P398">
    <property type="interactions" value="372"/>
</dbReference>
<dbReference type="Proteomes" id="UP000008068">
    <property type="component" value="Unassembled WGS sequence"/>
</dbReference>
<dbReference type="PANTHER" id="PTHR31379">
    <property type="entry name" value="F-BOX C PROTEIN-RELATED-RELATED"/>
    <property type="match status" value="1"/>
</dbReference>
<dbReference type="InParanoid" id="G0P398"/>
<gene>
    <name evidence="1" type="ORF">CAEBREN_07284</name>
</gene>
<evidence type="ECO:0000313" key="2">
    <source>
        <dbReference type="Proteomes" id="UP000008068"/>
    </source>
</evidence>
<dbReference type="OrthoDB" id="5889481at2759"/>
<organism evidence="2">
    <name type="scientific">Caenorhabditis brenneri</name>
    <name type="common">Nematode worm</name>
    <dbReference type="NCBI Taxonomy" id="135651"/>
    <lineage>
        <taxon>Eukaryota</taxon>
        <taxon>Metazoa</taxon>
        <taxon>Ecdysozoa</taxon>
        <taxon>Nematoda</taxon>
        <taxon>Chromadorea</taxon>
        <taxon>Rhabditida</taxon>
        <taxon>Rhabditina</taxon>
        <taxon>Rhabditomorpha</taxon>
        <taxon>Rhabditoidea</taxon>
        <taxon>Rhabditidae</taxon>
        <taxon>Peloderinae</taxon>
        <taxon>Caenorhabditis</taxon>
    </lineage>
</organism>
<keyword evidence="2" id="KW-1185">Reference proteome</keyword>
<proteinExistence type="predicted"/>
<name>G0P398_CAEBE</name>
<dbReference type="PANTHER" id="PTHR31379:SF1">
    <property type="entry name" value="F-BOX C PROTEIN-RELATED"/>
    <property type="match status" value="1"/>
</dbReference>
<reference evidence="2" key="1">
    <citation type="submission" date="2011-07" db="EMBL/GenBank/DDBJ databases">
        <authorList>
            <consortium name="Caenorhabditis brenneri Sequencing and Analysis Consortium"/>
            <person name="Wilson R.K."/>
        </authorList>
    </citation>
    <scope>NUCLEOTIDE SEQUENCE [LARGE SCALE GENOMIC DNA]</scope>
    <source>
        <strain evidence="2">PB2801</strain>
    </source>
</reference>